<evidence type="ECO:0000256" key="13">
    <source>
        <dbReference type="ARBA" id="ARBA00023049"/>
    </source>
</evidence>
<evidence type="ECO:0000256" key="2">
    <source>
        <dbReference type="ARBA" id="ARBA00001947"/>
    </source>
</evidence>
<evidence type="ECO:0000256" key="4">
    <source>
        <dbReference type="ARBA" id="ARBA00004250"/>
    </source>
</evidence>
<proteinExistence type="predicted"/>
<dbReference type="EMBL" id="JANIIK010000114">
    <property type="protein sequence ID" value="KAJ3590292.1"/>
    <property type="molecule type" value="Genomic_DNA"/>
</dbReference>
<evidence type="ECO:0000256" key="5">
    <source>
        <dbReference type="ARBA" id="ARBA00012316"/>
    </source>
</evidence>
<feature type="domain" description="Peptidase M13 N-terminal" evidence="18">
    <location>
        <begin position="40"/>
        <end position="91"/>
    </location>
</feature>
<comment type="catalytic activity">
    <reaction evidence="1">
        <text>Hydrolysis of the 21-Trp-|-Val-22 bond in big endothelin to form endothelin 1.</text>
        <dbReference type="EC" id="3.4.24.71"/>
    </reaction>
</comment>
<keyword evidence="6" id="KW-0645">Protease</keyword>
<dbReference type="InterPro" id="IPR008753">
    <property type="entry name" value="Peptidase_M13_N"/>
</dbReference>
<dbReference type="GO" id="GO:0046872">
    <property type="term" value="F:metal ion binding"/>
    <property type="evidence" value="ECO:0007669"/>
    <property type="project" value="UniProtKB-KW"/>
</dbReference>
<evidence type="ECO:0000313" key="19">
    <source>
        <dbReference type="EMBL" id="KAJ3590292.1"/>
    </source>
</evidence>
<evidence type="ECO:0000256" key="6">
    <source>
        <dbReference type="ARBA" id="ARBA00022670"/>
    </source>
</evidence>
<dbReference type="PANTHER" id="PTHR11733">
    <property type="entry name" value="ZINC METALLOPROTEASE FAMILY M13 NEPRILYSIN-RELATED"/>
    <property type="match status" value="1"/>
</dbReference>
<name>A0A9Q0I7W7_9TELE</name>
<keyword evidence="9" id="KW-0378">Hydrolase</keyword>
<dbReference type="SUPFAM" id="SSF55486">
    <property type="entry name" value="Metalloproteases ('zincins'), catalytic domain"/>
    <property type="match status" value="1"/>
</dbReference>
<accession>A0A9Q0I7W7</accession>
<evidence type="ECO:0000256" key="15">
    <source>
        <dbReference type="ARBA" id="ARBA00023157"/>
    </source>
</evidence>
<keyword evidence="15" id="KW-1015">Disulfide bond</keyword>
<comment type="subcellular location">
    <subcellularLocation>
        <location evidence="4">Cytoplasmic vesicle</location>
        <location evidence="4">Secretory vesicle membrane</location>
    </subcellularLocation>
    <subcellularLocation>
        <location evidence="3">Golgi apparatus membrane</location>
        <topology evidence="3">Single-pass membrane protein</topology>
    </subcellularLocation>
</comment>
<dbReference type="GO" id="GO:0000139">
    <property type="term" value="C:Golgi membrane"/>
    <property type="evidence" value="ECO:0007669"/>
    <property type="project" value="UniProtKB-SubCell"/>
</dbReference>
<keyword evidence="12" id="KW-0333">Golgi apparatus</keyword>
<evidence type="ECO:0000256" key="14">
    <source>
        <dbReference type="ARBA" id="ARBA00023136"/>
    </source>
</evidence>
<dbReference type="InterPro" id="IPR000718">
    <property type="entry name" value="Peptidase_M13"/>
</dbReference>
<keyword evidence="7" id="KW-0812">Transmembrane</keyword>
<organism evidence="19 20">
    <name type="scientific">Muraenolepis orangiensis</name>
    <name type="common">Patagonian moray cod</name>
    <dbReference type="NCBI Taxonomy" id="630683"/>
    <lineage>
        <taxon>Eukaryota</taxon>
        <taxon>Metazoa</taxon>
        <taxon>Chordata</taxon>
        <taxon>Craniata</taxon>
        <taxon>Vertebrata</taxon>
        <taxon>Euteleostomi</taxon>
        <taxon>Actinopterygii</taxon>
        <taxon>Neopterygii</taxon>
        <taxon>Teleostei</taxon>
        <taxon>Neoteleostei</taxon>
        <taxon>Acanthomorphata</taxon>
        <taxon>Zeiogadaria</taxon>
        <taxon>Gadariae</taxon>
        <taxon>Gadiformes</taxon>
        <taxon>Muraenolepidoidei</taxon>
        <taxon>Muraenolepididae</taxon>
        <taxon>Muraenolepis</taxon>
    </lineage>
</organism>
<keyword evidence="17" id="KW-0968">Cytoplasmic vesicle</keyword>
<evidence type="ECO:0000259" key="18">
    <source>
        <dbReference type="Pfam" id="PF05649"/>
    </source>
</evidence>
<evidence type="ECO:0000256" key="8">
    <source>
        <dbReference type="ARBA" id="ARBA00022723"/>
    </source>
</evidence>
<evidence type="ECO:0000256" key="17">
    <source>
        <dbReference type="ARBA" id="ARBA00023329"/>
    </source>
</evidence>
<dbReference type="PROSITE" id="PS51885">
    <property type="entry name" value="NEPRILYSIN"/>
    <property type="match status" value="1"/>
</dbReference>
<evidence type="ECO:0000256" key="11">
    <source>
        <dbReference type="ARBA" id="ARBA00022989"/>
    </source>
</evidence>
<dbReference type="FunFam" id="3.40.390.10:FF:000076">
    <property type="entry name" value="membrane metallo-endopeptidase-like 1"/>
    <property type="match status" value="1"/>
</dbReference>
<keyword evidence="13" id="KW-0482">Metalloprotease</keyword>
<comment type="cofactor">
    <cofactor evidence="2">
        <name>Zn(2+)</name>
        <dbReference type="ChEBI" id="CHEBI:29105"/>
    </cofactor>
</comment>
<keyword evidence="20" id="KW-1185">Reference proteome</keyword>
<dbReference type="Proteomes" id="UP001148018">
    <property type="component" value="Unassembled WGS sequence"/>
</dbReference>
<evidence type="ECO:0000256" key="12">
    <source>
        <dbReference type="ARBA" id="ARBA00023034"/>
    </source>
</evidence>
<keyword evidence="11" id="KW-1133">Transmembrane helix</keyword>
<dbReference type="AlphaFoldDB" id="A0A9Q0I7W7"/>
<keyword evidence="14" id="KW-0472">Membrane</keyword>
<protein>
    <recommendedName>
        <fullName evidence="5">endothelin-converting enzyme 1</fullName>
        <ecNumber evidence="5">3.4.24.71</ecNumber>
    </recommendedName>
</protein>
<dbReference type="Pfam" id="PF05649">
    <property type="entry name" value="Peptidase_M13_N"/>
    <property type="match status" value="1"/>
</dbReference>
<keyword evidence="8" id="KW-0479">Metal-binding</keyword>
<gene>
    <name evidence="19" type="ORF">NHX12_008245</name>
</gene>
<dbReference type="GO" id="GO:0005886">
    <property type="term" value="C:plasma membrane"/>
    <property type="evidence" value="ECO:0007669"/>
    <property type="project" value="TreeGrafter"/>
</dbReference>
<dbReference type="Gene3D" id="3.40.390.10">
    <property type="entry name" value="Collagenase (Catalytic Domain)"/>
    <property type="match status" value="1"/>
</dbReference>
<evidence type="ECO:0000256" key="3">
    <source>
        <dbReference type="ARBA" id="ARBA00004194"/>
    </source>
</evidence>
<dbReference type="EC" id="3.4.24.71" evidence="5"/>
<evidence type="ECO:0000256" key="7">
    <source>
        <dbReference type="ARBA" id="ARBA00022692"/>
    </source>
</evidence>
<evidence type="ECO:0000256" key="16">
    <source>
        <dbReference type="ARBA" id="ARBA00023180"/>
    </source>
</evidence>
<dbReference type="PANTHER" id="PTHR11733:SF127">
    <property type="entry name" value="EEF1AKMT4-ECE2 READTHROUGH TRANSCRIPT PROTEIN-RELATED"/>
    <property type="match status" value="1"/>
</dbReference>
<dbReference type="InterPro" id="IPR024079">
    <property type="entry name" value="MetalloPept_cat_dom_sf"/>
</dbReference>
<dbReference type="GO" id="GO:0030658">
    <property type="term" value="C:transport vesicle membrane"/>
    <property type="evidence" value="ECO:0007669"/>
    <property type="project" value="UniProtKB-SubCell"/>
</dbReference>
<dbReference type="GO" id="GO:0016485">
    <property type="term" value="P:protein processing"/>
    <property type="evidence" value="ECO:0007669"/>
    <property type="project" value="TreeGrafter"/>
</dbReference>
<evidence type="ECO:0000256" key="1">
    <source>
        <dbReference type="ARBA" id="ARBA00001742"/>
    </source>
</evidence>
<keyword evidence="16" id="KW-0325">Glycoprotein</keyword>
<evidence type="ECO:0000256" key="10">
    <source>
        <dbReference type="ARBA" id="ARBA00022833"/>
    </source>
</evidence>
<reference evidence="19" key="1">
    <citation type="submission" date="2022-07" db="EMBL/GenBank/DDBJ databases">
        <title>Chromosome-level genome of Muraenolepis orangiensis.</title>
        <authorList>
            <person name="Kim J."/>
        </authorList>
    </citation>
    <scope>NUCLEOTIDE SEQUENCE</scope>
    <source>
        <strain evidence="19">KU_S4_2022</strain>
        <tissue evidence="19">Muscle</tissue>
    </source>
</reference>
<sequence>MMTALRVATVTDGSRELCLSEACVTLAGRMVEAMDRQADPCQDFYQYACGGWTRKNPLPDGRSHWDTFDSLRENNQALLKHILGTTHTHTHTHTHNLNPNPAAPIC</sequence>
<evidence type="ECO:0000313" key="20">
    <source>
        <dbReference type="Proteomes" id="UP001148018"/>
    </source>
</evidence>
<keyword evidence="10" id="KW-0862">Zinc</keyword>
<comment type="caution">
    <text evidence="19">The sequence shown here is derived from an EMBL/GenBank/DDBJ whole genome shotgun (WGS) entry which is preliminary data.</text>
</comment>
<dbReference type="OrthoDB" id="6475849at2759"/>
<dbReference type="GO" id="GO:0004222">
    <property type="term" value="F:metalloendopeptidase activity"/>
    <property type="evidence" value="ECO:0007669"/>
    <property type="project" value="UniProtKB-EC"/>
</dbReference>
<evidence type="ECO:0000256" key="9">
    <source>
        <dbReference type="ARBA" id="ARBA00022801"/>
    </source>
</evidence>